<feature type="transmembrane region" description="Helical" evidence="1">
    <location>
        <begin position="44"/>
        <end position="64"/>
    </location>
</feature>
<keyword evidence="1" id="KW-0812">Transmembrane</keyword>
<evidence type="ECO:0000256" key="1">
    <source>
        <dbReference type="SAM" id="Phobius"/>
    </source>
</evidence>
<dbReference type="GO" id="GO:0004222">
    <property type="term" value="F:metalloendopeptidase activity"/>
    <property type="evidence" value="ECO:0007669"/>
    <property type="project" value="InterPro"/>
</dbReference>
<feature type="transmembrane region" description="Helical" evidence="1">
    <location>
        <begin position="71"/>
        <end position="89"/>
    </location>
</feature>
<proteinExistence type="predicted"/>
<protein>
    <submittedName>
        <fullName evidence="2">ATP-dependent metallopeptidase HflB</fullName>
    </submittedName>
</protein>
<name>A0A379XXF8_SALDZ</name>
<dbReference type="InterPro" id="IPR037219">
    <property type="entry name" value="Peptidase_M41-like"/>
</dbReference>
<dbReference type="GO" id="GO:0005524">
    <property type="term" value="F:ATP binding"/>
    <property type="evidence" value="ECO:0007669"/>
    <property type="project" value="InterPro"/>
</dbReference>
<feature type="transmembrane region" description="Helical" evidence="1">
    <location>
        <begin position="101"/>
        <end position="121"/>
    </location>
</feature>
<feature type="transmembrane region" description="Helical" evidence="1">
    <location>
        <begin position="20"/>
        <end position="38"/>
    </location>
</feature>
<dbReference type="SUPFAM" id="SSF140990">
    <property type="entry name" value="FtsH protease domain-like"/>
    <property type="match status" value="1"/>
</dbReference>
<evidence type="ECO:0000313" key="3">
    <source>
        <dbReference type="Proteomes" id="UP000254633"/>
    </source>
</evidence>
<gene>
    <name evidence="2" type="ORF">NCTC10060_05680</name>
</gene>
<dbReference type="GO" id="GO:0004176">
    <property type="term" value="F:ATP-dependent peptidase activity"/>
    <property type="evidence" value="ECO:0007669"/>
    <property type="project" value="InterPro"/>
</dbReference>
<organism evidence="2 3">
    <name type="scientific">Salmonella diarizonae</name>
    <dbReference type="NCBI Taxonomy" id="59204"/>
    <lineage>
        <taxon>Bacteria</taxon>
        <taxon>Pseudomonadati</taxon>
        <taxon>Pseudomonadota</taxon>
        <taxon>Gammaproteobacteria</taxon>
        <taxon>Enterobacterales</taxon>
        <taxon>Enterobacteriaceae</taxon>
        <taxon>Salmonella</taxon>
    </lineage>
</organism>
<sequence>MTEEKFQFIKNAILTSLKRLIFVAVVYLCISNFSYPVTELGSQIFSGVTTACILGLLFALIHTYMYSQASLFPVTVWGITTVIIIGFIAGKFLDPAIENPIAALVVIISIFAFWIVYRLSLQGSQHTSSSMVVASGTAVFREQEPLARKPTEQDRNTIAAHEAGHAMIYAALGNIPDDFHVRIKKETDITNSLGYVSGLRDEHTLNYKTETEWFMLVLLAGKMGEINANKNESLGAINDMSQWLDLATQYLSNQYKGVFYTSPSTDIELTSNKEEIQKLKCEQSIMLDEFFTLNVDVHKELTAELLDKGLLKREQLLPFLLKVKFPENFPLLPHLVRGNS</sequence>
<dbReference type="EMBL" id="UGXH01000005">
    <property type="protein sequence ID" value="SUI37509.1"/>
    <property type="molecule type" value="Genomic_DNA"/>
</dbReference>
<dbReference type="Proteomes" id="UP000254633">
    <property type="component" value="Unassembled WGS sequence"/>
</dbReference>
<dbReference type="GO" id="GO:0006508">
    <property type="term" value="P:proteolysis"/>
    <property type="evidence" value="ECO:0007669"/>
    <property type="project" value="InterPro"/>
</dbReference>
<reference evidence="2 3" key="1">
    <citation type="submission" date="2018-06" db="EMBL/GenBank/DDBJ databases">
        <authorList>
            <consortium name="Pathogen Informatics"/>
            <person name="Doyle S."/>
        </authorList>
    </citation>
    <scope>NUCLEOTIDE SEQUENCE [LARGE SCALE GENOMIC DNA]</scope>
    <source>
        <strain evidence="2 3">NCTC10060</strain>
    </source>
</reference>
<accession>A0A379XXF8</accession>
<dbReference type="RefSeq" id="WP_136057822.1">
    <property type="nucleotide sequence ID" value="NZ_DACWWF010000018.1"/>
</dbReference>
<dbReference type="Gene3D" id="1.20.58.760">
    <property type="entry name" value="Peptidase M41"/>
    <property type="match status" value="1"/>
</dbReference>
<dbReference type="AlphaFoldDB" id="A0A379XXF8"/>
<keyword evidence="1" id="KW-1133">Transmembrane helix</keyword>
<keyword evidence="1" id="KW-0472">Membrane</keyword>
<evidence type="ECO:0000313" key="2">
    <source>
        <dbReference type="EMBL" id="SUI37509.1"/>
    </source>
</evidence>